<feature type="region of interest" description="Disordered" evidence="1">
    <location>
        <begin position="459"/>
        <end position="478"/>
    </location>
</feature>
<gene>
    <name evidence="3" type="ORF">H9746_03105</name>
</gene>
<feature type="transmembrane region" description="Helical" evidence="2">
    <location>
        <begin position="7"/>
        <end position="26"/>
    </location>
</feature>
<evidence type="ECO:0000313" key="4">
    <source>
        <dbReference type="Proteomes" id="UP000886808"/>
    </source>
</evidence>
<dbReference type="Pfam" id="PF08757">
    <property type="entry name" value="CotH"/>
    <property type="match status" value="2"/>
</dbReference>
<keyword evidence="2" id="KW-0812">Transmembrane</keyword>
<dbReference type="InterPro" id="IPR014867">
    <property type="entry name" value="Spore_coat_CotH_CotH2/3/7"/>
</dbReference>
<protein>
    <submittedName>
        <fullName evidence="3">CotH kinase family protein</fullName>
    </submittedName>
</protein>
<dbReference type="EMBL" id="DXIE01000022">
    <property type="protein sequence ID" value="HIV61822.1"/>
    <property type="molecule type" value="Genomic_DNA"/>
</dbReference>
<dbReference type="PANTHER" id="PTHR40050">
    <property type="entry name" value="INNER SPORE COAT PROTEIN H"/>
    <property type="match status" value="1"/>
</dbReference>
<reference evidence="3" key="1">
    <citation type="journal article" date="2021" name="PeerJ">
        <title>Extensive microbial diversity within the chicken gut microbiome revealed by metagenomics and culture.</title>
        <authorList>
            <person name="Gilroy R."/>
            <person name="Ravi A."/>
            <person name="Getino M."/>
            <person name="Pursley I."/>
            <person name="Horton D.L."/>
            <person name="Alikhan N.F."/>
            <person name="Baker D."/>
            <person name="Gharbi K."/>
            <person name="Hall N."/>
            <person name="Watson M."/>
            <person name="Adriaenssens E.M."/>
            <person name="Foster-Nyarko E."/>
            <person name="Jarju S."/>
            <person name="Secka A."/>
            <person name="Antonio M."/>
            <person name="Oren A."/>
            <person name="Chaudhuri R.R."/>
            <person name="La Ragione R."/>
            <person name="Hildebrand F."/>
            <person name="Pallen M.J."/>
        </authorList>
    </citation>
    <scope>NUCLEOTIDE SEQUENCE</scope>
    <source>
        <strain evidence="3">CHK193-4272</strain>
    </source>
</reference>
<feature type="compositionally biased region" description="Polar residues" evidence="1">
    <location>
        <begin position="244"/>
        <end position="262"/>
    </location>
</feature>
<dbReference type="AlphaFoldDB" id="A0A9D1PIP3"/>
<dbReference type="PANTHER" id="PTHR40050:SF1">
    <property type="entry name" value="INNER SPORE COAT PROTEIN H"/>
    <property type="match status" value="1"/>
</dbReference>
<evidence type="ECO:0000256" key="2">
    <source>
        <dbReference type="SAM" id="Phobius"/>
    </source>
</evidence>
<evidence type="ECO:0000313" key="3">
    <source>
        <dbReference type="EMBL" id="HIV61822.1"/>
    </source>
</evidence>
<name>A0A9D1PIP3_9FIRM</name>
<comment type="caution">
    <text evidence="3">The sequence shown here is derived from an EMBL/GenBank/DDBJ whole genome shotgun (WGS) entry which is preliminary data.</text>
</comment>
<dbReference type="GO" id="GO:0016301">
    <property type="term" value="F:kinase activity"/>
    <property type="evidence" value="ECO:0007669"/>
    <property type="project" value="UniProtKB-KW"/>
</dbReference>
<keyword evidence="2" id="KW-1133">Transmembrane helix</keyword>
<feature type="region of interest" description="Disordered" evidence="1">
    <location>
        <begin position="199"/>
        <end position="219"/>
    </location>
</feature>
<sequence length="478" mass="53457">MSTSKNINKICVIIALIAIIVTALFMNAEQFGIKPTSNVKEYETTLFDTSKVHTINIEMDDWQGFLDTCINEEYEVCSVEIDGQVLSNVAIRAKGNTSLTQVANYGNDRYSFKIEFDHYDSSINYNGLDKLCLNNIIQDNTYMKDYLTYQMMGYFGVDAPLCSFVNITVNGENWGLYLAVEDVEESFLERNYGSDYGELYKPDSTGNMGGGGEKPADMQAQRGEMPEIPANIQPEQGEIPEMPTNAQTEQGETPEMPTNAQAEQGEKPEMPQNQMNRGGGRSMGSDDVSLIYTDDSYDSYSNIFDNAKTDITDSDKDRLIDALKQLNEGSNIIESRPMLAWIFADETYTELYHSYFAQFISDYFDSGYFEQMIDDTKTLIAPYVEQDTTKFCTYEEFETGIETLKQFCLLRAESVNGQLNGTIPSTTDGQREKQASLIDASSISISDMGTMHGDNMGFGKGAGFRGQNQQQTATNETS</sequence>
<organism evidence="3 4">
    <name type="scientific">Candidatus Butyricicoccus avistercoris</name>
    <dbReference type="NCBI Taxonomy" id="2838518"/>
    <lineage>
        <taxon>Bacteria</taxon>
        <taxon>Bacillati</taxon>
        <taxon>Bacillota</taxon>
        <taxon>Clostridia</taxon>
        <taxon>Eubacteriales</taxon>
        <taxon>Butyricicoccaceae</taxon>
        <taxon>Butyricicoccus</taxon>
    </lineage>
</organism>
<accession>A0A9D1PIP3</accession>
<evidence type="ECO:0000256" key="1">
    <source>
        <dbReference type="SAM" id="MobiDB-lite"/>
    </source>
</evidence>
<feature type="region of interest" description="Disordered" evidence="1">
    <location>
        <begin position="235"/>
        <end position="284"/>
    </location>
</feature>
<proteinExistence type="predicted"/>
<keyword evidence="2" id="KW-0472">Membrane</keyword>
<keyword evidence="3" id="KW-0808">Transferase</keyword>
<dbReference type="Proteomes" id="UP000886808">
    <property type="component" value="Unassembled WGS sequence"/>
</dbReference>
<feature type="compositionally biased region" description="Polar residues" evidence="1">
    <location>
        <begin position="466"/>
        <end position="478"/>
    </location>
</feature>
<reference evidence="3" key="2">
    <citation type="submission" date="2021-04" db="EMBL/GenBank/DDBJ databases">
        <authorList>
            <person name="Gilroy R."/>
        </authorList>
    </citation>
    <scope>NUCLEOTIDE SEQUENCE</scope>
    <source>
        <strain evidence="3">CHK193-4272</strain>
    </source>
</reference>
<keyword evidence="3" id="KW-0418">Kinase</keyword>